<gene>
    <name evidence="2" type="ORF">H312_02724</name>
</gene>
<evidence type="ECO:0000259" key="1">
    <source>
        <dbReference type="Pfam" id="PF12762"/>
    </source>
</evidence>
<evidence type="ECO:0000313" key="3">
    <source>
        <dbReference type="Proteomes" id="UP000030655"/>
    </source>
</evidence>
<dbReference type="PANTHER" id="PTHR47163">
    <property type="entry name" value="DDE_TNP_IS1595 DOMAIN-CONTAINING PROTEIN"/>
    <property type="match status" value="1"/>
</dbReference>
<reference evidence="3" key="1">
    <citation type="submission" date="2013-02" db="EMBL/GenBank/DDBJ databases">
        <authorList>
            <consortium name="The Broad Institute Genome Sequencing Platform"/>
            <person name="Cuomo C."/>
            <person name="Becnel J."/>
            <person name="Sanscrainte N."/>
            <person name="Walker B."/>
            <person name="Young S.K."/>
            <person name="Zeng Q."/>
            <person name="Gargeya S."/>
            <person name="Fitzgerald M."/>
            <person name="Haas B."/>
            <person name="Abouelleil A."/>
            <person name="Alvarado L."/>
            <person name="Arachchi H.M."/>
            <person name="Berlin A.M."/>
            <person name="Chapman S.B."/>
            <person name="Dewar J."/>
            <person name="Goldberg J."/>
            <person name="Griggs A."/>
            <person name="Gujja S."/>
            <person name="Hansen M."/>
            <person name="Howarth C."/>
            <person name="Imamovic A."/>
            <person name="Larimer J."/>
            <person name="McCowan C."/>
            <person name="Murphy C."/>
            <person name="Neiman D."/>
            <person name="Pearson M."/>
            <person name="Priest M."/>
            <person name="Roberts A."/>
            <person name="Saif S."/>
            <person name="Shea T."/>
            <person name="Sisk P."/>
            <person name="Sykes S."/>
            <person name="Wortman J."/>
            <person name="Nusbaum C."/>
            <person name="Birren B."/>
        </authorList>
    </citation>
    <scope>NUCLEOTIDE SEQUENCE [LARGE SCALE GENOMIC DNA]</scope>
    <source>
        <strain evidence="3">PRA339</strain>
    </source>
</reference>
<dbReference type="InterPro" id="IPR024445">
    <property type="entry name" value="Tnp_ISXO2-like"/>
</dbReference>
<dbReference type="HOGENOM" id="CLU_044348_8_0_1"/>
<feature type="domain" description="ISXO2-like transposase" evidence="1">
    <location>
        <begin position="6"/>
        <end position="107"/>
    </location>
</feature>
<dbReference type="Pfam" id="PF12762">
    <property type="entry name" value="DDE_Tnp_IS1595"/>
    <property type="match status" value="1"/>
</dbReference>
<dbReference type="EMBL" id="KK365222">
    <property type="protein sequence ID" value="KCZ79874.1"/>
    <property type="molecule type" value="Genomic_DNA"/>
</dbReference>
<accession>A0A059EYP5</accession>
<dbReference type="InterPro" id="IPR053164">
    <property type="entry name" value="IS1016-like_transposase"/>
</dbReference>
<dbReference type="AlphaFoldDB" id="A0A059EYP5"/>
<dbReference type="VEuPathDB" id="MicrosporidiaDB:H312_02724"/>
<reference evidence="2 3" key="2">
    <citation type="submission" date="2014-03" db="EMBL/GenBank/DDBJ databases">
        <title>The Genome Sequence of Anncaliia algerae insect isolate PRA339.</title>
        <authorList>
            <consortium name="The Broad Institute Genome Sequencing Platform"/>
            <consortium name="The Broad Institute Genome Sequencing Center for Infectious Disease"/>
            <person name="Cuomo C."/>
            <person name="Becnel J."/>
            <person name="Sanscrainte N."/>
            <person name="Walker B."/>
            <person name="Young S.K."/>
            <person name="Zeng Q."/>
            <person name="Gargeya S."/>
            <person name="Fitzgerald M."/>
            <person name="Haas B."/>
            <person name="Abouelleil A."/>
            <person name="Alvarado L."/>
            <person name="Arachchi H.M."/>
            <person name="Berlin A.M."/>
            <person name="Chapman S.B."/>
            <person name="Dewar J."/>
            <person name="Goldberg J."/>
            <person name="Griggs A."/>
            <person name="Gujja S."/>
            <person name="Hansen M."/>
            <person name="Howarth C."/>
            <person name="Imamovic A."/>
            <person name="Larimer J."/>
            <person name="McCowan C."/>
            <person name="Murphy C."/>
            <person name="Neiman D."/>
            <person name="Pearson M."/>
            <person name="Priest M."/>
            <person name="Roberts A."/>
            <person name="Saif S."/>
            <person name="Shea T."/>
            <person name="Sisk P."/>
            <person name="Sykes S."/>
            <person name="Wortman J."/>
            <person name="Nusbaum C."/>
            <person name="Birren B."/>
        </authorList>
    </citation>
    <scope>NUCLEOTIDE SEQUENCE [LARGE SCALE GENOMIC DNA]</scope>
    <source>
        <strain evidence="2 3">PRA339</strain>
    </source>
</reference>
<organism evidence="2 3">
    <name type="scientific">Anncaliia algerae PRA339</name>
    <dbReference type="NCBI Taxonomy" id="1288291"/>
    <lineage>
        <taxon>Eukaryota</taxon>
        <taxon>Fungi</taxon>
        <taxon>Fungi incertae sedis</taxon>
        <taxon>Microsporidia</taxon>
        <taxon>Tubulinosematoidea</taxon>
        <taxon>Tubulinosematidae</taxon>
        <taxon>Anncaliia</taxon>
    </lineage>
</organism>
<protein>
    <recommendedName>
        <fullName evidence="1">ISXO2-like transposase domain-containing protein</fullName>
    </recommendedName>
</protein>
<dbReference type="Proteomes" id="UP000030655">
    <property type="component" value="Unassembled WGS sequence"/>
</dbReference>
<dbReference type="PANTHER" id="PTHR47163:SF2">
    <property type="entry name" value="SI:DKEY-17M8.2"/>
    <property type="match status" value="1"/>
</dbReference>
<proteinExistence type="predicted"/>
<name>A0A059EYP5_9MICR</name>
<evidence type="ECO:0000313" key="2">
    <source>
        <dbReference type="EMBL" id="KCZ79874.1"/>
    </source>
</evidence>
<sequence length="125" mass="14239">MNLKTKSHRSRSPTNKIDAITIVECNQKITKIFASVIKDKKENTILPVTKEHVLSGLIVQTDGHASYKKLSKLGYNNGSVCHNKIEFVNKQTGIHTQFVKSFHICLKPENKKEKEFILLKDVIFC</sequence>
<keyword evidence="3" id="KW-1185">Reference proteome</keyword>